<dbReference type="PANTHER" id="PTHR32114:SF2">
    <property type="entry name" value="ABC TRANSPORTER ABCH.3"/>
    <property type="match status" value="1"/>
</dbReference>
<feature type="domain" description="Rad50/SbcC-type AAA" evidence="6">
    <location>
        <begin position="5"/>
        <end position="244"/>
    </location>
</feature>
<evidence type="ECO:0000256" key="3">
    <source>
        <dbReference type="ARBA" id="ARBA00013368"/>
    </source>
</evidence>
<dbReference type="GO" id="GO:0016887">
    <property type="term" value="F:ATP hydrolysis activity"/>
    <property type="evidence" value="ECO:0007669"/>
    <property type="project" value="InterPro"/>
</dbReference>
<dbReference type="Gene3D" id="3.40.50.300">
    <property type="entry name" value="P-loop containing nucleotide triphosphate hydrolases"/>
    <property type="match status" value="2"/>
</dbReference>
<feature type="compositionally biased region" description="Basic and acidic residues" evidence="5">
    <location>
        <begin position="267"/>
        <end position="323"/>
    </location>
</feature>
<reference evidence="7 8" key="1">
    <citation type="submission" date="2019-08" db="EMBL/GenBank/DDBJ databases">
        <title>In-depth cultivation of the pig gut microbiome towards novel bacterial diversity and tailored functional studies.</title>
        <authorList>
            <person name="Wylensek D."/>
            <person name="Hitch T.C.A."/>
            <person name="Clavel T."/>
        </authorList>
    </citation>
    <scope>NUCLEOTIDE SEQUENCE [LARGE SCALE GENOMIC DNA]</scope>
    <source>
        <strain evidence="7 8">Oil+RF-744-WCA-WT-13</strain>
    </source>
</reference>
<proteinExistence type="inferred from homology"/>
<evidence type="ECO:0000313" key="8">
    <source>
        <dbReference type="Proteomes" id="UP000466864"/>
    </source>
</evidence>
<feature type="region of interest" description="Disordered" evidence="5">
    <location>
        <begin position="267"/>
        <end position="326"/>
    </location>
</feature>
<dbReference type="PROSITE" id="PS00675">
    <property type="entry name" value="SIGMA54_INTERACT_1"/>
    <property type="match status" value="1"/>
</dbReference>
<evidence type="ECO:0000256" key="1">
    <source>
        <dbReference type="ARBA" id="ARBA00006930"/>
    </source>
</evidence>
<feature type="region of interest" description="Disordered" evidence="5">
    <location>
        <begin position="352"/>
        <end position="381"/>
    </location>
</feature>
<dbReference type="InterPro" id="IPR025662">
    <property type="entry name" value="Sigma_54_int_dom_ATP-bd_1"/>
</dbReference>
<sequence>MRPVRLIMQAFASYGKKTEIDFTQTGQNLFLITGDTGAGKSTIFDAIVFALYGEAGSAVNRKNGPELQSQYVSPAAEPFVELAFSQKYGEKEEVYTVRRVPRHIRPLRRGTGWTEESESVSLILPDGKEYPRKETDAKLVDIIGLTKEQFMQVAMIAQGEFMELLRAKSDEKKVIFRKLFHTEIYSRITEELNRRKKEKEKEIAVIRTVCQTEAARLVLPETSDSAPENTENLSEELRALQKNIAEGKVTVLEEFVEKLSVLTERMREEAEKASQEAESAQTERDAARDALTEGENLRKIFEQKRQASERRKELSGHRQKTEQEEQLAGRIMDAREIAGIWKRLEDSVQADRQTKQKLEEERQRLPKLAEQAGQAARKQAAAKESMDAALTNYSRTMERVRKSLDAISREEKAQKLLDGKREELNRSRQMEQAHRAQLEKLGEEGNKRRQELSRLAGAEDRAAECRIRMDDRKLLLAEYQEYQKAEKEAGDQKRKAEECRAAYAGIREQYEQKNQEYEAMRRSFLDEQAGFLARALVPGMPCPVCGSREHPHPRELSGQHRNITRETLDRENRILGGLREEQEKAAARARAAAGVLEEKQRQCLLTRNKVNDHLQKNGVLRQAEKLSPEQLHDLLREEHSRLLAFRDRCLQELQELKKQKAQEAEAEEKTKTLRDSLDQLEGKIRKLTGEVSAAEALADGLRGGRDFASRKEAAEAGKQAEEEKRKKEVSWKRAAEEAETDAAARTSCEAGILQLEQRIPAEEEEIRKRSESYREICGRKNLPEPRWKELAGRYSAEDAEAMRRQAEQWRQEYAGACQLEGEAEKQIGGRKMPDMKNLRVRAAQAQNRCDAARQREKTAAGLYAGNRQALQALQSGKEKREAVIQEHIRLDTLYRLVSGNVSGSRMDLETFAQRYYLERILAAANRRFQEMSGGQYELRMLDAEKAGVGKNRGLDLMVYSTVTGREREVRTLSGGESFMAALSLALGMADQIQENSASIHLDMMFIDEGFGSLDDRSRDQAVRVLKEMAGGNRLIGIISHVTELKQEIDDQLVVVKKEDGSHVRWQLS</sequence>
<protein>
    <recommendedName>
        <fullName evidence="3">Nuclease SbcCD subunit C</fullName>
    </recommendedName>
</protein>
<feature type="region of interest" description="Disordered" evidence="5">
    <location>
        <begin position="417"/>
        <end position="445"/>
    </location>
</feature>
<dbReference type="SUPFAM" id="SSF52540">
    <property type="entry name" value="P-loop containing nucleoside triphosphate hydrolases"/>
    <property type="match status" value="1"/>
</dbReference>
<feature type="coiled-coil region" evidence="4">
    <location>
        <begin position="482"/>
        <end position="527"/>
    </location>
</feature>
<dbReference type="Pfam" id="PF13558">
    <property type="entry name" value="SbcC_Walker_B"/>
    <property type="match status" value="1"/>
</dbReference>
<evidence type="ECO:0000256" key="4">
    <source>
        <dbReference type="SAM" id="Coils"/>
    </source>
</evidence>
<comment type="subunit">
    <text evidence="2">Heterodimer of SbcC and SbcD.</text>
</comment>
<dbReference type="Proteomes" id="UP000466864">
    <property type="component" value="Unassembled WGS sequence"/>
</dbReference>
<feature type="coiled-coil region" evidence="4">
    <location>
        <begin position="646"/>
        <end position="697"/>
    </location>
</feature>
<dbReference type="EMBL" id="VUMV01000004">
    <property type="protein sequence ID" value="MST82091.1"/>
    <property type="molecule type" value="Genomic_DNA"/>
</dbReference>
<name>A0A7X2TPS4_9FIRM</name>
<dbReference type="AlphaFoldDB" id="A0A7X2TPS4"/>
<evidence type="ECO:0000256" key="2">
    <source>
        <dbReference type="ARBA" id="ARBA00011322"/>
    </source>
</evidence>
<evidence type="ECO:0000259" key="6">
    <source>
        <dbReference type="Pfam" id="PF13476"/>
    </source>
</evidence>
<dbReference type="PANTHER" id="PTHR32114">
    <property type="entry name" value="ABC TRANSPORTER ABCH.3"/>
    <property type="match status" value="1"/>
</dbReference>
<keyword evidence="8" id="KW-1185">Reference proteome</keyword>
<organism evidence="7 8">
    <name type="scientific">Bilifractor porci</name>
    <dbReference type="NCBI Taxonomy" id="2606636"/>
    <lineage>
        <taxon>Bacteria</taxon>
        <taxon>Bacillati</taxon>
        <taxon>Bacillota</taxon>
        <taxon>Clostridia</taxon>
        <taxon>Lachnospirales</taxon>
        <taxon>Lachnospiraceae</taxon>
        <taxon>Bilifractor</taxon>
    </lineage>
</organism>
<gene>
    <name evidence="7" type="ORF">FYJ60_07165</name>
</gene>
<keyword evidence="4" id="KW-0175">Coiled coil</keyword>
<dbReference type="InterPro" id="IPR027417">
    <property type="entry name" value="P-loop_NTPase"/>
</dbReference>
<comment type="similarity">
    <text evidence="1">Belongs to the SMC family. SbcC subfamily.</text>
</comment>
<dbReference type="Pfam" id="PF13476">
    <property type="entry name" value="AAA_23"/>
    <property type="match status" value="1"/>
</dbReference>
<dbReference type="InterPro" id="IPR038729">
    <property type="entry name" value="Rad50/SbcC_AAA"/>
</dbReference>
<evidence type="ECO:0000256" key="5">
    <source>
        <dbReference type="SAM" id="MobiDB-lite"/>
    </source>
</evidence>
<evidence type="ECO:0000313" key="7">
    <source>
        <dbReference type="EMBL" id="MST82091.1"/>
    </source>
</evidence>
<comment type="caution">
    <text evidence="7">The sequence shown here is derived from an EMBL/GenBank/DDBJ whole genome shotgun (WGS) entry which is preliminary data.</text>
</comment>
<accession>A0A7X2TPS4</accession>
<feature type="compositionally biased region" description="Low complexity" evidence="5">
    <location>
        <begin position="369"/>
        <end position="381"/>
    </location>
</feature>
<dbReference type="GO" id="GO:0006302">
    <property type="term" value="P:double-strand break repair"/>
    <property type="evidence" value="ECO:0007669"/>
    <property type="project" value="InterPro"/>
</dbReference>
<feature type="compositionally biased region" description="Basic and acidic residues" evidence="5">
    <location>
        <begin position="352"/>
        <end position="364"/>
    </location>
</feature>
<dbReference type="RefSeq" id="WP_154457996.1">
    <property type="nucleotide sequence ID" value="NZ_VUMV01000004.1"/>
</dbReference>